<evidence type="ECO:0000313" key="3">
    <source>
        <dbReference type="Proteomes" id="UP001560685"/>
    </source>
</evidence>
<accession>A0ABV3Z6Y7</accession>
<gene>
    <name evidence="2" type="ORF">ABFZ84_10465</name>
</gene>
<keyword evidence="2" id="KW-0560">Oxidoreductase</keyword>
<dbReference type="Proteomes" id="UP001560685">
    <property type="component" value="Unassembled WGS sequence"/>
</dbReference>
<keyword evidence="3" id="KW-1185">Reference proteome</keyword>
<evidence type="ECO:0000259" key="1">
    <source>
        <dbReference type="Pfam" id="PF13640"/>
    </source>
</evidence>
<sequence>MAFLSTHNSDNTLFEFEDSKELGTDLHEQYAGGDPFPHIVIDDFLPASLVDLCLAKFPARPDRDSMQFDRAQERYKTSFHPDHMEPALRHLFYAFNSRPFIRVVENITGIKGLIPDPYFLGGGFHEISNGGHLSMHADFNHHKPLDLERRVNVLIYLNHDWKDEFGGQLELWRTDMSERVQSITPIANRCVMFTTTQDSMHGNPEPVAHPDGVTRKSIALYYYTSTWDSSKPARTTQFRTRRGADDQIDWQVKINQTLDDFLPPILNRRIARARRFLSRLTSRS</sequence>
<proteinExistence type="predicted"/>
<comment type="caution">
    <text evidence="2">The sequence shown here is derived from an EMBL/GenBank/DDBJ whole genome shotgun (WGS) entry which is preliminary data.</text>
</comment>
<dbReference type="GO" id="GO:0016491">
    <property type="term" value="F:oxidoreductase activity"/>
    <property type="evidence" value="ECO:0007669"/>
    <property type="project" value="UniProtKB-KW"/>
</dbReference>
<dbReference type="EMBL" id="JBEHZE010000001">
    <property type="protein sequence ID" value="MEX6633972.1"/>
    <property type="molecule type" value="Genomic_DNA"/>
</dbReference>
<dbReference type="InterPro" id="IPR044862">
    <property type="entry name" value="Pro_4_hyd_alph_FE2OG_OXY"/>
</dbReference>
<name>A0ABV3Z6Y7_9PROT</name>
<dbReference type="EC" id="1.14.11.-" evidence="2"/>
<dbReference type="Gene3D" id="2.60.120.620">
    <property type="entry name" value="q2cbj1_9rhob like domain"/>
    <property type="match status" value="1"/>
</dbReference>
<reference evidence="2 3" key="1">
    <citation type="submission" date="2024-05" db="EMBL/GenBank/DDBJ databases">
        <title>Three bacterial strains, DH-69, EH-24, and ECK-19 isolated from coastal sediments.</title>
        <authorList>
            <person name="Ye Y.-Q."/>
            <person name="Du Z.-J."/>
        </authorList>
    </citation>
    <scope>NUCLEOTIDE SEQUENCE [LARGE SCALE GENOMIC DNA]</scope>
    <source>
        <strain evidence="2 3">ECK-19</strain>
    </source>
</reference>
<feature type="domain" description="Prolyl 4-hydroxylase alpha subunit Fe(2+) 2OG dioxygenase" evidence="1">
    <location>
        <begin position="124"/>
        <end position="223"/>
    </location>
</feature>
<evidence type="ECO:0000313" key="2">
    <source>
        <dbReference type="EMBL" id="MEX6633972.1"/>
    </source>
</evidence>
<dbReference type="RefSeq" id="WP_369313966.1">
    <property type="nucleotide sequence ID" value="NZ_JBEHZE010000001.1"/>
</dbReference>
<organism evidence="2 3">
    <name type="scientific">Hyphococcus lacteus</name>
    <dbReference type="NCBI Taxonomy" id="3143536"/>
    <lineage>
        <taxon>Bacteria</taxon>
        <taxon>Pseudomonadati</taxon>
        <taxon>Pseudomonadota</taxon>
        <taxon>Alphaproteobacteria</taxon>
        <taxon>Parvularculales</taxon>
        <taxon>Parvularculaceae</taxon>
        <taxon>Hyphococcus</taxon>
    </lineage>
</organism>
<dbReference type="Pfam" id="PF13640">
    <property type="entry name" value="2OG-FeII_Oxy_3"/>
    <property type="match status" value="1"/>
</dbReference>
<protein>
    <submittedName>
        <fullName evidence="2">2OG-Fe(II) oxygenase</fullName>
        <ecNumber evidence="2">1.14.11.-</ecNumber>
    </submittedName>
</protein>